<dbReference type="EMBL" id="CP036287">
    <property type="protein sequence ID" value="QDU69577.1"/>
    <property type="molecule type" value="Genomic_DNA"/>
</dbReference>
<dbReference type="Proteomes" id="UP000316921">
    <property type="component" value="Chromosome"/>
</dbReference>
<dbReference type="InterPro" id="IPR012334">
    <property type="entry name" value="Pectin_lyas_fold"/>
</dbReference>
<reference evidence="1 2" key="1">
    <citation type="submission" date="2019-02" db="EMBL/GenBank/DDBJ databases">
        <title>Deep-cultivation of Planctomycetes and their phenomic and genomic characterization uncovers novel biology.</title>
        <authorList>
            <person name="Wiegand S."/>
            <person name="Jogler M."/>
            <person name="Boedeker C."/>
            <person name="Pinto D."/>
            <person name="Vollmers J."/>
            <person name="Rivas-Marin E."/>
            <person name="Kohn T."/>
            <person name="Peeters S.H."/>
            <person name="Heuer A."/>
            <person name="Rast P."/>
            <person name="Oberbeckmann S."/>
            <person name="Bunk B."/>
            <person name="Jeske O."/>
            <person name="Meyerdierks A."/>
            <person name="Storesund J.E."/>
            <person name="Kallscheuer N."/>
            <person name="Luecker S."/>
            <person name="Lage O.M."/>
            <person name="Pohl T."/>
            <person name="Merkel B.J."/>
            <person name="Hornburger P."/>
            <person name="Mueller R.-W."/>
            <person name="Bruemmer F."/>
            <person name="Labrenz M."/>
            <person name="Spormann A.M."/>
            <person name="Op den Camp H."/>
            <person name="Overmann J."/>
            <person name="Amann R."/>
            <person name="Jetten M.S.M."/>
            <person name="Mascher T."/>
            <person name="Medema M.H."/>
            <person name="Devos D.P."/>
            <person name="Kaster A.-K."/>
            <person name="Ovreas L."/>
            <person name="Rohde M."/>
            <person name="Galperin M.Y."/>
            <person name="Jogler C."/>
        </authorList>
    </citation>
    <scope>NUCLEOTIDE SEQUENCE [LARGE SCALE GENOMIC DNA]</scope>
    <source>
        <strain evidence="1 2">Pla133</strain>
    </source>
</reference>
<organism evidence="1 2">
    <name type="scientific">Engelhardtia mirabilis</name>
    <dbReference type="NCBI Taxonomy" id="2528011"/>
    <lineage>
        <taxon>Bacteria</taxon>
        <taxon>Pseudomonadati</taxon>
        <taxon>Planctomycetota</taxon>
        <taxon>Planctomycetia</taxon>
        <taxon>Planctomycetia incertae sedis</taxon>
        <taxon>Engelhardtia</taxon>
    </lineage>
</organism>
<sequence>MSILASLLVATPLAQTITVDDSGGADHVQIHQAVQAAAEGDTILVASGSYAGFAVDGKGLTIVADLGAVVDVLGSVAVVNIPQTSGVVLSGLRVQGSGGQPGLRLESCSGSVVIDAGLFIGEQAPDTPMPWDGAGGRVRACAAVSLIDCAFFGADAAKGVADQPGGVGLSSIDSGLHFADVYSHGGRGADAESTHPATHGGSGVELIGGQFVVQGSRLFGAPGGDGVVSAPSCAGADGGHALDSYASRVSHRATDFFPGAGGDGAVSGCGDGKDGRMIQLTGGTLLEMPGPSRAIDATPSPAREGEWIQLRFRATGGDLAVLAFSIEPGFGSVPGLDGLRLVGEPLRLLTLGVVPPGGSIETAFLAPDLGPGLQAFALHCQLLSANPAAALTVLGENDYLLILDDQL</sequence>
<gene>
    <name evidence="1" type="ORF">Pla133_46970</name>
</gene>
<dbReference type="AlphaFoldDB" id="A0A518BRH1"/>
<evidence type="ECO:0000313" key="1">
    <source>
        <dbReference type="EMBL" id="QDU69577.1"/>
    </source>
</evidence>
<proteinExistence type="predicted"/>
<evidence type="ECO:0008006" key="3">
    <source>
        <dbReference type="Google" id="ProtNLM"/>
    </source>
</evidence>
<accession>A0A518BRH1</accession>
<dbReference type="RefSeq" id="WP_145069598.1">
    <property type="nucleotide sequence ID" value="NZ_CP036287.1"/>
</dbReference>
<dbReference type="InterPro" id="IPR011050">
    <property type="entry name" value="Pectin_lyase_fold/virulence"/>
</dbReference>
<keyword evidence="2" id="KW-1185">Reference proteome</keyword>
<dbReference type="SUPFAM" id="SSF51126">
    <property type="entry name" value="Pectin lyase-like"/>
    <property type="match status" value="1"/>
</dbReference>
<protein>
    <recommendedName>
        <fullName evidence="3">DUF1565 domain-containing protein</fullName>
    </recommendedName>
</protein>
<dbReference type="KEGG" id="pbap:Pla133_46970"/>
<dbReference type="Gene3D" id="2.160.20.10">
    <property type="entry name" value="Single-stranded right-handed beta-helix, Pectin lyase-like"/>
    <property type="match status" value="1"/>
</dbReference>
<name>A0A518BRH1_9BACT</name>
<evidence type="ECO:0000313" key="2">
    <source>
        <dbReference type="Proteomes" id="UP000316921"/>
    </source>
</evidence>